<keyword evidence="2" id="KW-1185">Reference proteome</keyword>
<evidence type="ECO:0000313" key="1">
    <source>
        <dbReference type="EMBL" id="QWS32693.1"/>
    </source>
</evidence>
<dbReference type="Proteomes" id="UP000681794">
    <property type="component" value="Chromosome"/>
</dbReference>
<reference evidence="1" key="1">
    <citation type="submission" date="2021-06" db="EMBL/GenBank/DDBJ databases">
        <authorList>
            <person name="Ellington A.J."/>
            <person name="Bryan N.C."/>
            <person name="Christner B.C."/>
            <person name="Reisch C.R."/>
        </authorList>
    </citation>
    <scope>NUCLEOTIDE SEQUENCE</scope>
    <source>
        <strain evidence="1">L6-1</strain>
    </source>
</reference>
<protein>
    <submittedName>
        <fullName evidence="1">Uncharacterized protein</fullName>
    </submittedName>
</protein>
<name>A0ACD1E1Q4_9MICO</name>
<gene>
    <name evidence="1" type="ORF">KM842_10400</name>
</gene>
<organism evidence="1 2">
    <name type="scientific">Curtobacterium aetherium</name>
    <dbReference type="NCBI Taxonomy" id="2841594"/>
    <lineage>
        <taxon>Bacteria</taxon>
        <taxon>Bacillati</taxon>
        <taxon>Actinomycetota</taxon>
        <taxon>Actinomycetes</taxon>
        <taxon>Micrococcales</taxon>
        <taxon>Microbacteriaceae</taxon>
        <taxon>Curtobacterium</taxon>
    </lineage>
</organism>
<dbReference type="EMBL" id="CP076544">
    <property type="protein sequence ID" value="QWS32693.1"/>
    <property type="molecule type" value="Genomic_DNA"/>
</dbReference>
<evidence type="ECO:0000313" key="2">
    <source>
        <dbReference type="Proteomes" id="UP000681794"/>
    </source>
</evidence>
<accession>A0ACD1E1Q4</accession>
<sequence>MRQERGCAGVAIVMAAVVTLLASGCARATGPQLTGAASDPALAHAGPWADEFREALGAGISSYEEKILADGQITTAEVEDVHGRVRACLADSGLGIEYDPDGGFDVLSLDGKYPDDFFDRSDPVLRACEKQYDEYVTMLFEESRRNPEKQDEATITVACLRRAGVVGKDYTERKWRAESDSGLVSFDEYDERAQQCRLDPLGLWREP</sequence>
<proteinExistence type="predicted"/>